<proteinExistence type="predicted"/>
<evidence type="ECO:0000313" key="3">
    <source>
        <dbReference type="WBParaSite" id="jg7395"/>
    </source>
</evidence>
<feature type="region of interest" description="Disordered" evidence="1">
    <location>
        <begin position="33"/>
        <end position="75"/>
    </location>
</feature>
<keyword evidence="2" id="KW-1185">Reference proteome</keyword>
<dbReference type="WBParaSite" id="jg7395">
    <property type="protein sequence ID" value="jg7395"/>
    <property type="gene ID" value="jg7395"/>
</dbReference>
<sequence length="75" mass="8374">MEMMQYLLDNGEKPFARSLLLLGQISDCGRISAHFNQPSNEPADGTSQQLLWPPNSMTKYDSVPAQDSIADVEFQ</sequence>
<evidence type="ECO:0000256" key="1">
    <source>
        <dbReference type="SAM" id="MobiDB-lite"/>
    </source>
</evidence>
<feature type="compositionally biased region" description="Polar residues" evidence="1">
    <location>
        <begin position="34"/>
        <end position="59"/>
    </location>
</feature>
<dbReference type="AlphaFoldDB" id="A0A915EM94"/>
<organism evidence="2 3">
    <name type="scientific">Ditylenchus dipsaci</name>
    <dbReference type="NCBI Taxonomy" id="166011"/>
    <lineage>
        <taxon>Eukaryota</taxon>
        <taxon>Metazoa</taxon>
        <taxon>Ecdysozoa</taxon>
        <taxon>Nematoda</taxon>
        <taxon>Chromadorea</taxon>
        <taxon>Rhabditida</taxon>
        <taxon>Tylenchina</taxon>
        <taxon>Tylenchomorpha</taxon>
        <taxon>Sphaerularioidea</taxon>
        <taxon>Anguinidae</taxon>
        <taxon>Anguininae</taxon>
        <taxon>Ditylenchus</taxon>
    </lineage>
</organism>
<protein>
    <submittedName>
        <fullName evidence="3">Uncharacterized protein</fullName>
    </submittedName>
</protein>
<reference evidence="3" key="1">
    <citation type="submission" date="2022-11" db="UniProtKB">
        <authorList>
            <consortium name="WormBaseParasite"/>
        </authorList>
    </citation>
    <scope>IDENTIFICATION</scope>
</reference>
<dbReference type="Proteomes" id="UP000887574">
    <property type="component" value="Unplaced"/>
</dbReference>
<evidence type="ECO:0000313" key="2">
    <source>
        <dbReference type="Proteomes" id="UP000887574"/>
    </source>
</evidence>
<accession>A0A915EM94</accession>
<name>A0A915EM94_9BILA</name>